<reference evidence="2 3" key="1">
    <citation type="submission" date="2019-04" db="EMBL/GenBank/DDBJ databases">
        <title>Salinimonas iocasae sp. nov., a halophilic bacterium isolated from the outer tube casing of tubeworms in Okinawa Trough.</title>
        <authorList>
            <person name="Zhang H."/>
            <person name="Wang H."/>
            <person name="Li C."/>
        </authorList>
    </citation>
    <scope>NUCLEOTIDE SEQUENCE [LARGE SCALE GENOMIC DNA]</scope>
    <source>
        <strain evidence="2 3">KX18D6</strain>
    </source>
</reference>
<protein>
    <submittedName>
        <fullName evidence="2">DUF3833 domain-containing protein</fullName>
    </submittedName>
</protein>
<gene>
    <name evidence="2" type="ORF">FBQ74_04180</name>
</gene>
<keyword evidence="3" id="KW-1185">Reference proteome</keyword>
<sequence length="179" mass="20106">MKMKRLSFLLLPLVLLTGCIGAPDGKDYEAVSPALNIQTFFVGDVKAWGIAQDRFGEVVQRFIVDIDGRMEGNTLIMDETFEYGVGKGPASRTWRIEPDGEGGFIGRAGDINGVARGENYGNAFNFEYEMDLPVGDSTYTVTFDDWFFAFDENTLMNRSYIKKYGVMVAEVTIFMQRQN</sequence>
<dbReference type="Proteomes" id="UP000304912">
    <property type="component" value="Chromosome"/>
</dbReference>
<proteinExistence type="predicted"/>
<dbReference type="Pfam" id="PF12915">
    <property type="entry name" value="DUF3833"/>
    <property type="match status" value="1"/>
</dbReference>
<feature type="chain" id="PRO_5023013155" evidence="1">
    <location>
        <begin position="23"/>
        <end position="179"/>
    </location>
</feature>
<organism evidence="2 3">
    <name type="scientific">Salinimonas iocasae</name>
    <dbReference type="NCBI Taxonomy" id="2572577"/>
    <lineage>
        <taxon>Bacteria</taxon>
        <taxon>Pseudomonadati</taxon>
        <taxon>Pseudomonadota</taxon>
        <taxon>Gammaproteobacteria</taxon>
        <taxon>Alteromonadales</taxon>
        <taxon>Alteromonadaceae</taxon>
        <taxon>Alteromonas/Salinimonas group</taxon>
        <taxon>Salinimonas</taxon>
    </lineage>
</organism>
<dbReference type="EMBL" id="CP039852">
    <property type="protein sequence ID" value="QCZ92721.1"/>
    <property type="molecule type" value="Genomic_DNA"/>
</dbReference>
<keyword evidence="1" id="KW-0732">Signal</keyword>
<dbReference type="InterPro" id="IPR024409">
    <property type="entry name" value="DUF3833"/>
</dbReference>
<dbReference type="KEGG" id="salk:FBQ74_04180"/>
<dbReference type="PROSITE" id="PS51257">
    <property type="entry name" value="PROKAR_LIPOPROTEIN"/>
    <property type="match status" value="1"/>
</dbReference>
<dbReference type="AlphaFoldDB" id="A0A5B7YAP7"/>
<feature type="signal peptide" evidence="1">
    <location>
        <begin position="1"/>
        <end position="22"/>
    </location>
</feature>
<evidence type="ECO:0000313" key="3">
    <source>
        <dbReference type="Proteomes" id="UP000304912"/>
    </source>
</evidence>
<evidence type="ECO:0000256" key="1">
    <source>
        <dbReference type="SAM" id="SignalP"/>
    </source>
</evidence>
<evidence type="ECO:0000313" key="2">
    <source>
        <dbReference type="EMBL" id="QCZ92721.1"/>
    </source>
</evidence>
<accession>A0A5B7YAP7</accession>
<name>A0A5B7YAP7_9ALTE</name>
<dbReference type="OrthoDB" id="5296954at2"/>